<keyword evidence="4" id="KW-1185">Reference proteome</keyword>
<feature type="transmembrane region" description="Helical" evidence="2">
    <location>
        <begin position="31"/>
        <end position="49"/>
    </location>
</feature>
<proteinExistence type="predicted"/>
<evidence type="ECO:0000313" key="4">
    <source>
        <dbReference type="Proteomes" id="UP000245708"/>
    </source>
</evidence>
<keyword evidence="2" id="KW-0812">Transmembrane</keyword>
<organism evidence="3 4">
    <name type="scientific">Roseicyclus mahoneyensis</name>
    <dbReference type="NCBI Taxonomy" id="164332"/>
    <lineage>
        <taxon>Bacteria</taxon>
        <taxon>Pseudomonadati</taxon>
        <taxon>Pseudomonadota</taxon>
        <taxon>Alphaproteobacteria</taxon>
        <taxon>Rhodobacterales</taxon>
        <taxon>Roseobacteraceae</taxon>
        <taxon>Roseicyclus</taxon>
    </lineage>
</organism>
<reference evidence="3 4" key="1">
    <citation type="submission" date="2018-05" db="EMBL/GenBank/DDBJ databases">
        <title>Genomic Encyclopedia of Type Strains, Phase IV (KMG-IV): sequencing the most valuable type-strain genomes for metagenomic binning, comparative biology and taxonomic classification.</title>
        <authorList>
            <person name="Goeker M."/>
        </authorList>
    </citation>
    <scope>NUCLEOTIDE SEQUENCE [LARGE SCALE GENOMIC DNA]</scope>
    <source>
        <strain evidence="3 4">DSM 16097</strain>
    </source>
</reference>
<feature type="compositionally biased region" description="Acidic residues" evidence="1">
    <location>
        <begin position="89"/>
        <end position="101"/>
    </location>
</feature>
<dbReference type="Proteomes" id="UP000245708">
    <property type="component" value="Unassembled WGS sequence"/>
</dbReference>
<protein>
    <submittedName>
        <fullName evidence="3">Uncharacterized protein</fullName>
    </submittedName>
</protein>
<dbReference type="RefSeq" id="WP_109670210.1">
    <property type="nucleotide sequence ID" value="NZ_QGGW01000010.1"/>
</dbReference>
<dbReference type="EMBL" id="QGGW01000010">
    <property type="protein sequence ID" value="PWK58107.1"/>
    <property type="molecule type" value="Genomic_DNA"/>
</dbReference>
<gene>
    <name evidence="3" type="ORF">C7455_11048</name>
</gene>
<feature type="region of interest" description="Disordered" evidence="1">
    <location>
        <begin position="79"/>
        <end position="101"/>
    </location>
</feature>
<evidence type="ECO:0000256" key="1">
    <source>
        <dbReference type="SAM" id="MobiDB-lite"/>
    </source>
</evidence>
<sequence length="101" mass="11308">MGQLIFALLWTAMALLLLFFGGIETLAPLERAIFTIFPITGIALTWASWRQFRRRRSLRVETVGGVSVYVWIEMDGTERRATKDPRDDWDSDGDGGDGGGD</sequence>
<name>A0A316GSU3_9RHOB</name>
<evidence type="ECO:0000256" key="2">
    <source>
        <dbReference type="SAM" id="Phobius"/>
    </source>
</evidence>
<comment type="caution">
    <text evidence="3">The sequence shown here is derived from an EMBL/GenBank/DDBJ whole genome shotgun (WGS) entry which is preliminary data.</text>
</comment>
<keyword evidence="2" id="KW-1133">Transmembrane helix</keyword>
<keyword evidence="2" id="KW-0472">Membrane</keyword>
<evidence type="ECO:0000313" key="3">
    <source>
        <dbReference type="EMBL" id="PWK58107.1"/>
    </source>
</evidence>
<dbReference type="AlphaFoldDB" id="A0A316GSU3"/>
<accession>A0A316GSU3</accession>
<feature type="compositionally biased region" description="Basic and acidic residues" evidence="1">
    <location>
        <begin position="79"/>
        <end position="88"/>
    </location>
</feature>